<dbReference type="Gene3D" id="3.40.630.170">
    <property type="match status" value="1"/>
</dbReference>
<comment type="catalytic activity">
    <reaction evidence="9 10">
        <text>N-terminal glycyl-[protein] + tetradecanoyl-CoA = N-tetradecanoylglycyl-[protein] + CoA + H(+)</text>
        <dbReference type="Rhea" id="RHEA:15521"/>
        <dbReference type="Rhea" id="RHEA-COMP:12666"/>
        <dbReference type="Rhea" id="RHEA-COMP:12667"/>
        <dbReference type="ChEBI" id="CHEBI:15378"/>
        <dbReference type="ChEBI" id="CHEBI:57287"/>
        <dbReference type="ChEBI" id="CHEBI:57385"/>
        <dbReference type="ChEBI" id="CHEBI:64723"/>
        <dbReference type="ChEBI" id="CHEBI:133050"/>
        <dbReference type="EC" id="2.3.1.97"/>
    </reaction>
</comment>
<dbReference type="Pfam" id="PF01233">
    <property type="entry name" value="NMT"/>
    <property type="match status" value="1"/>
</dbReference>
<dbReference type="Proteomes" id="UP000005207">
    <property type="component" value="Unplaced"/>
</dbReference>
<evidence type="ECO:0000256" key="2">
    <source>
        <dbReference type="ARBA" id="ARBA00004514"/>
    </source>
</evidence>
<comment type="similarity">
    <text evidence="3 11">Belongs to the NMT family.</text>
</comment>
<dbReference type="InParanoid" id="A0A669BW99"/>
<name>A0A669BW99_ORENI</name>
<dbReference type="GeneTree" id="ENSGT00390000017837"/>
<feature type="domain" description="Glycylpeptide N-tetradecanoyltransferase C-terminal" evidence="14">
    <location>
        <begin position="268"/>
        <end position="449"/>
    </location>
</feature>
<keyword evidence="16" id="KW-1185">Reference proteome</keyword>
<feature type="compositionally biased region" description="Basic and acidic residues" evidence="12">
    <location>
        <begin position="1"/>
        <end position="13"/>
    </location>
</feature>
<evidence type="ECO:0000256" key="3">
    <source>
        <dbReference type="ARBA" id="ARBA00009469"/>
    </source>
</evidence>
<evidence type="ECO:0000256" key="12">
    <source>
        <dbReference type="SAM" id="MobiDB-lite"/>
    </source>
</evidence>
<evidence type="ECO:0000259" key="13">
    <source>
        <dbReference type="Pfam" id="PF01233"/>
    </source>
</evidence>
<protein>
    <recommendedName>
        <fullName evidence="10">Glycylpeptide N-tetradecanoyltransferase</fullName>
        <ecNumber evidence="10">2.3.1.97</ecNumber>
    </recommendedName>
</protein>
<dbReference type="InterPro" id="IPR022677">
    <property type="entry name" value="NMT_C"/>
</dbReference>
<dbReference type="FunFam" id="3.40.630.170:FF:000003">
    <property type="entry name" value="Glycylpeptide N-tetradecanoyltransferase"/>
    <property type="match status" value="1"/>
</dbReference>
<keyword evidence="7" id="KW-0472">Membrane</keyword>
<evidence type="ECO:0000256" key="11">
    <source>
        <dbReference type="RuleBase" id="RU004178"/>
    </source>
</evidence>
<keyword evidence="8 10" id="KW-0012">Acyltransferase</keyword>
<sequence>MSFSDKKLADDKNGSLTKSKKKKKGDDAWRPQGPRDPFAMLDALPEKKQQEIQRALHLFSLEPGLPKTLQQAKKHTYCFWDTQPVPKLGDSITTHGPIVEGEASIRKEPYSLPQGFSWDTLDLSSPPVLKELCSLLNENYMEEDDNMTRFDFSLEYLQWALQPPNWVAHWHCGVRVDANKKLVGFIAAVPADVRIYEMERRVVQVKFLCVHKKLRLKRMTPVLIRELARRVNQQGLCQAVYTTGIVLPTPISSCRLWHRPLNPRKLMEVNHPALRQSMNLQRALKFNRLPEVTKVQGLRPMTREDIPGIHSLLQTNFCKSHLSPILSVQDVEHLLLPRENVIDTYVVEGDNGALTDIVSFYSFSSRVLNHPVHTSLRGARLLYVVSTRTKLVDLMEDTLVLAKSKGFDVFSAIDVMDNKSFLEKLKFSVSDQNVHYYLYNWMCPNMSPDKVFSALMLQSVITIITCNPLGLPLYCLILGQSTDECCFGSDCGFSASTVKKSGTEFLHGDVTSYIENHYCRLLLLKVVPHAI</sequence>
<comment type="subcellular location">
    <subcellularLocation>
        <location evidence="2">Cytoplasm</location>
        <location evidence="2">Cytosol</location>
    </subcellularLocation>
    <subcellularLocation>
        <location evidence="1">Membrane</location>
        <topology evidence="1">Peripheral membrane protein</topology>
    </subcellularLocation>
</comment>
<accession>A0A669BW99</accession>
<reference evidence="15" key="1">
    <citation type="submission" date="2025-08" db="UniProtKB">
        <authorList>
            <consortium name="Ensembl"/>
        </authorList>
    </citation>
    <scope>IDENTIFICATION</scope>
</reference>
<evidence type="ECO:0000313" key="16">
    <source>
        <dbReference type="Proteomes" id="UP000005207"/>
    </source>
</evidence>
<dbReference type="InterPro" id="IPR016181">
    <property type="entry name" value="Acyl_CoA_acyltransferase"/>
</dbReference>
<keyword evidence="5" id="KW-0597">Phosphoprotein</keyword>
<proteinExistence type="inferred from homology"/>
<evidence type="ECO:0000256" key="6">
    <source>
        <dbReference type="ARBA" id="ARBA00022679"/>
    </source>
</evidence>
<evidence type="ECO:0000256" key="5">
    <source>
        <dbReference type="ARBA" id="ARBA00022553"/>
    </source>
</evidence>
<evidence type="ECO:0000256" key="1">
    <source>
        <dbReference type="ARBA" id="ARBA00004170"/>
    </source>
</evidence>
<evidence type="ECO:0000313" key="15">
    <source>
        <dbReference type="Ensembl" id="ENSONIP00000040019.1"/>
    </source>
</evidence>
<gene>
    <name evidence="15" type="primary">NMT1</name>
</gene>
<dbReference type="InterPro" id="IPR000903">
    <property type="entry name" value="NMT"/>
</dbReference>
<dbReference type="PANTHER" id="PTHR11377">
    <property type="entry name" value="N-MYRISTOYL TRANSFERASE"/>
    <property type="match status" value="1"/>
</dbReference>
<dbReference type="GO" id="GO:0016020">
    <property type="term" value="C:membrane"/>
    <property type="evidence" value="ECO:0007669"/>
    <property type="project" value="UniProtKB-SubCell"/>
</dbReference>
<comment type="function">
    <text evidence="10">Adds a myristoyl group to the N-terminal glycine residue of certain cellular proteins.</text>
</comment>
<keyword evidence="6 10" id="KW-0808">Transferase</keyword>
<evidence type="ECO:0000256" key="7">
    <source>
        <dbReference type="ARBA" id="ARBA00023136"/>
    </source>
</evidence>
<dbReference type="Ensembl" id="ENSONIT00000048574.1">
    <property type="protein sequence ID" value="ENSONIP00000040019.1"/>
    <property type="gene ID" value="ENSONIG00000016449.2"/>
</dbReference>
<keyword evidence="4" id="KW-0963">Cytoplasm</keyword>
<dbReference type="InterPro" id="IPR022676">
    <property type="entry name" value="NMT_N"/>
</dbReference>
<dbReference type="GO" id="GO:0004379">
    <property type="term" value="F:glycylpeptide N-tetradecanoyltransferase activity"/>
    <property type="evidence" value="ECO:0007669"/>
    <property type="project" value="UniProtKB-EC"/>
</dbReference>
<evidence type="ECO:0000256" key="8">
    <source>
        <dbReference type="ARBA" id="ARBA00023315"/>
    </source>
</evidence>
<feature type="region of interest" description="Disordered" evidence="12">
    <location>
        <begin position="1"/>
        <end position="39"/>
    </location>
</feature>
<reference evidence="15" key="2">
    <citation type="submission" date="2025-09" db="UniProtKB">
        <authorList>
            <consortium name="Ensembl"/>
        </authorList>
    </citation>
    <scope>IDENTIFICATION</scope>
</reference>
<evidence type="ECO:0000256" key="10">
    <source>
        <dbReference type="RuleBase" id="RU000586"/>
    </source>
</evidence>
<dbReference type="PANTHER" id="PTHR11377:SF7">
    <property type="entry name" value="GLYCYLPEPTIDE N-TETRADECANOYLTRANSFERASE 1"/>
    <property type="match status" value="1"/>
</dbReference>
<dbReference type="Pfam" id="PF02799">
    <property type="entry name" value="NMT_C"/>
    <property type="match status" value="1"/>
</dbReference>
<dbReference type="GO" id="GO:0005829">
    <property type="term" value="C:cytosol"/>
    <property type="evidence" value="ECO:0007669"/>
    <property type="project" value="UniProtKB-SubCell"/>
</dbReference>
<feature type="domain" description="Glycylpeptide N-tetradecanoyltransferase N-terminal" evidence="13">
    <location>
        <begin position="103"/>
        <end position="254"/>
    </location>
</feature>
<dbReference type="EC" id="2.3.1.97" evidence="10"/>
<dbReference type="SUPFAM" id="SSF55729">
    <property type="entry name" value="Acyl-CoA N-acyltransferases (Nat)"/>
    <property type="match status" value="2"/>
</dbReference>
<dbReference type="AlphaFoldDB" id="A0A669BW99"/>
<evidence type="ECO:0000259" key="14">
    <source>
        <dbReference type="Pfam" id="PF02799"/>
    </source>
</evidence>
<dbReference type="OMA" id="QIYDTER"/>
<evidence type="ECO:0000256" key="4">
    <source>
        <dbReference type="ARBA" id="ARBA00022490"/>
    </source>
</evidence>
<evidence type="ECO:0000256" key="9">
    <source>
        <dbReference type="ARBA" id="ARBA00048276"/>
    </source>
</evidence>
<organism evidence="15 16">
    <name type="scientific">Oreochromis niloticus</name>
    <name type="common">Nile tilapia</name>
    <name type="synonym">Tilapia nilotica</name>
    <dbReference type="NCBI Taxonomy" id="8128"/>
    <lineage>
        <taxon>Eukaryota</taxon>
        <taxon>Metazoa</taxon>
        <taxon>Chordata</taxon>
        <taxon>Craniata</taxon>
        <taxon>Vertebrata</taxon>
        <taxon>Euteleostomi</taxon>
        <taxon>Actinopterygii</taxon>
        <taxon>Neopterygii</taxon>
        <taxon>Teleostei</taxon>
        <taxon>Neoteleostei</taxon>
        <taxon>Acanthomorphata</taxon>
        <taxon>Ovalentaria</taxon>
        <taxon>Cichlomorphae</taxon>
        <taxon>Cichliformes</taxon>
        <taxon>Cichlidae</taxon>
        <taxon>African cichlids</taxon>
        <taxon>Pseudocrenilabrinae</taxon>
        <taxon>Oreochromini</taxon>
        <taxon>Oreochromis</taxon>
    </lineage>
</organism>